<accession>A0A9J7BKR3</accession>
<dbReference type="RefSeq" id="WP_260790790.1">
    <property type="nucleotide sequence ID" value="NZ_CP093313.1"/>
</dbReference>
<keyword evidence="1" id="KW-0472">Membrane</keyword>
<dbReference type="Proteomes" id="UP001059380">
    <property type="component" value="Chromosome"/>
</dbReference>
<reference evidence="2" key="1">
    <citation type="submission" date="2021-04" db="EMBL/GenBank/DDBJ databases">
        <title>Phylogenetic analysis of Acidobacteriaceae.</title>
        <authorList>
            <person name="Qiu L."/>
            <person name="Zhang Q."/>
        </authorList>
    </citation>
    <scope>NUCLEOTIDE SEQUENCE</scope>
    <source>
        <strain evidence="2">DSM 25168</strain>
    </source>
</reference>
<evidence type="ECO:0000313" key="3">
    <source>
        <dbReference type="Proteomes" id="UP001059380"/>
    </source>
</evidence>
<keyword evidence="1" id="KW-0812">Transmembrane</keyword>
<dbReference type="EMBL" id="CP093313">
    <property type="protein sequence ID" value="UWZ81853.1"/>
    <property type="molecule type" value="Genomic_DNA"/>
</dbReference>
<proteinExistence type="predicted"/>
<protein>
    <submittedName>
        <fullName evidence="2">Uncharacterized protein</fullName>
    </submittedName>
</protein>
<dbReference type="KEGG" id="orp:MOP44_14815"/>
<dbReference type="AlphaFoldDB" id="A0A9J7BKR3"/>
<keyword evidence="3" id="KW-1185">Reference proteome</keyword>
<organism evidence="2 3">
    <name type="scientific">Occallatibacter riparius</name>
    <dbReference type="NCBI Taxonomy" id="1002689"/>
    <lineage>
        <taxon>Bacteria</taxon>
        <taxon>Pseudomonadati</taxon>
        <taxon>Acidobacteriota</taxon>
        <taxon>Terriglobia</taxon>
        <taxon>Terriglobales</taxon>
        <taxon>Acidobacteriaceae</taxon>
        <taxon>Occallatibacter</taxon>
    </lineage>
</organism>
<name>A0A9J7BKR3_9BACT</name>
<keyword evidence="1" id="KW-1133">Transmembrane helix</keyword>
<gene>
    <name evidence="2" type="ORF">MOP44_14815</name>
</gene>
<evidence type="ECO:0000313" key="2">
    <source>
        <dbReference type="EMBL" id="UWZ81853.1"/>
    </source>
</evidence>
<sequence length="56" mass="6234">MPKDLFQEHVELIAKHEQEFLDRRTARERFGDLIAGGAGSVTLVCVHLAALRFGLA</sequence>
<feature type="transmembrane region" description="Helical" evidence="1">
    <location>
        <begin position="33"/>
        <end position="55"/>
    </location>
</feature>
<evidence type="ECO:0000256" key="1">
    <source>
        <dbReference type="SAM" id="Phobius"/>
    </source>
</evidence>